<dbReference type="InterPro" id="IPR036873">
    <property type="entry name" value="Rhodanese-like_dom_sf"/>
</dbReference>
<keyword evidence="3" id="KW-1185">Reference proteome</keyword>
<evidence type="ECO:0000313" key="3">
    <source>
        <dbReference type="Proteomes" id="UP001596250"/>
    </source>
</evidence>
<dbReference type="Gene3D" id="3.40.250.10">
    <property type="entry name" value="Rhodanese-like domain"/>
    <property type="match status" value="1"/>
</dbReference>
<dbReference type="InterPro" id="IPR050229">
    <property type="entry name" value="GlpE_sulfurtransferase"/>
</dbReference>
<gene>
    <name evidence="2" type="ORF">ACFPXP_19530</name>
</gene>
<accession>A0ABW1IUD8</accession>
<organism evidence="2 3">
    <name type="scientific">Marinicrinis lubricantis</name>
    <dbReference type="NCBI Taxonomy" id="2086470"/>
    <lineage>
        <taxon>Bacteria</taxon>
        <taxon>Bacillati</taxon>
        <taxon>Bacillota</taxon>
        <taxon>Bacilli</taxon>
        <taxon>Bacillales</taxon>
        <taxon>Paenibacillaceae</taxon>
    </lineage>
</organism>
<dbReference type="SUPFAM" id="SSF52821">
    <property type="entry name" value="Rhodanese/Cell cycle control phosphatase"/>
    <property type="match status" value="1"/>
</dbReference>
<dbReference type="PANTHER" id="PTHR43031:SF16">
    <property type="entry name" value="OXIDOREDUCTASE"/>
    <property type="match status" value="1"/>
</dbReference>
<evidence type="ECO:0000259" key="1">
    <source>
        <dbReference type="PROSITE" id="PS50206"/>
    </source>
</evidence>
<sequence>MIRNKWFVLLVLIVVMLGAASIKFLTTNKSLETIPELQIVDTKMLTNMINSKKDMVIVDLREPELFSNSRVPNSINIPFEEIQLRYTELPKDKEIVFVCHTGRMGVESGNLLLENGYNQVYNLDGGMAKWTGDLEK</sequence>
<comment type="caution">
    <text evidence="2">The sequence shown here is derived from an EMBL/GenBank/DDBJ whole genome shotgun (WGS) entry which is preliminary data.</text>
</comment>
<dbReference type="RefSeq" id="WP_236595681.1">
    <property type="nucleotide sequence ID" value="NZ_CBCSCT010000010.1"/>
</dbReference>
<dbReference type="Proteomes" id="UP001596250">
    <property type="component" value="Unassembled WGS sequence"/>
</dbReference>
<dbReference type="Pfam" id="PF00581">
    <property type="entry name" value="Rhodanese"/>
    <property type="match status" value="1"/>
</dbReference>
<reference evidence="3" key="1">
    <citation type="journal article" date="2019" name="Int. J. Syst. Evol. Microbiol.">
        <title>The Global Catalogue of Microorganisms (GCM) 10K type strain sequencing project: providing services to taxonomists for standard genome sequencing and annotation.</title>
        <authorList>
            <consortium name="The Broad Institute Genomics Platform"/>
            <consortium name="The Broad Institute Genome Sequencing Center for Infectious Disease"/>
            <person name="Wu L."/>
            <person name="Ma J."/>
        </authorList>
    </citation>
    <scope>NUCLEOTIDE SEQUENCE [LARGE SCALE GENOMIC DNA]</scope>
    <source>
        <strain evidence="3">CCM 8749</strain>
    </source>
</reference>
<dbReference type="InterPro" id="IPR001763">
    <property type="entry name" value="Rhodanese-like_dom"/>
</dbReference>
<name>A0ABW1IUD8_9BACL</name>
<dbReference type="EMBL" id="JBHSQV010000183">
    <property type="protein sequence ID" value="MFC5988601.1"/>
    <property type="molecule type" value="Genomic_DNA"/>
</dbReference>
<feature type="domain" description="Rhodanese" evidence="1">
    <location>
        <begin position="51"/>
        <end position="136"/>
    </location>
</feature>
<dbReference type="CDD" id="cd00158">
    <property type="entry name" value="RHOD"/>
    <property type="match status" value="1"/>
</dbReference>
<dbReference type="PANTHER" id="PTHR43031">
    <property type="entry name" value="FAD-DEPENDENT OXIDOREDUCTASE"/>
    <property type="match status" value="1"/>
</dbReference>
<proteinExistence type="predicted"/>
<protein>
    <submittedName>
        <fullName evidence="2">Rhodanese-like domain-containing protein</fullName>
    </submittedName>
</protein>
<dbReference type="SMART" id="SM00450">
    <property type="entry name" value="RHOD"/>
    <property type="match status" value="1"/>
</dbReference>
<evidence type="ECO:0000313" key="2">
    <source>
        <dbReference type="EMBL" id="MFC5988601.1"/>
    </source>
</evidence>
<dbReference type="PROSITE" id="PS50206">
    <property type="entry name" value="RHODANESE_3"/>
    <property type="match status" value="1"/>
</dbReference>